<dbReference type="Gene3D" id="2.30.110.10">
    <property type="entry name" value="Electron Transport, Fmn-binding Protein, Chain A"/>
    <property type="match status" value="1"/>
</dbReference>
<proteinExistence type="predicted"/>
<protein>
    <submittedName>
        <fullName evidence="2">Flavodoxin reductases (Ferredoxin-NADPH reductases) family 1</fullName>
    </submittedName>
</protein>
<organism evidence="2">
    <name type="scientific">hydrothermal vent metagenome</name>
    <dbReference type="NCBI Taxonomy" id="652676"/>
    <lineage>
        <taxon>unclassified sequences</taxon>
        <taxon>metagenomes</taxon>
        <taxon>ecological metagenomes</taxon>
    </lineage>
</organism>
<dbReference type="EMBL" id="UOEC01000200">
    <property type="protein sequence ID" value="VAW02575.1"/>
    <property type="molecule type" value="Genomic_DNA"/>
</dbReference>
<dbReference type="InterPro" id="IPR012349">
    <property type="entry name" value="Split_barrel_FMN-bd"/>
</dbReference>
<evidence type="ECO:0000259" key="1">
    <source>
        <dbReference type="Pfam" id="PF01243"/>
    </source>
</evidence>
<name>A0A3B0S8D2_9ZZZZ</name>
<feature type="domain" description="Pyridoxamine 5'-phosphate oxidase N-terminal" evidence="1">
    <location>
        <begin position="47"/>
        <end position="156"/>
    </location>
</feature>
<dbReference type="AlphaFoldDB" id="A0A3B0S8D2"/>
<dbReference type="InterPro" id="IPR011576">
    <property type="entry name" value="Pyridox_Oxase_N"/>
</dbReference>
<evidence type="ECO:0000313" key="2">
    <source>
        <dbReference type="EMBL" id="VAW02575.1"/>
    </source>
</evidence>
<accession>A0A3B0S8D2</accession>
<dbReference type="PANTHER" id="PTHR42815:SF2">
    <property type="entry name" value="FAD-BINDING, PUTATIVE (AFU_ORTHOLOGUE AFUA_6G07600)-RELATED"/>
    <property type="match status" value="1"/>
</dbReference>
<dbReference type="SUPFAM" id="SSF50475">
    <property type="entry name" value="FMN-binding split barrel"/>
    <property type="match status" value="1"/>
</dbReference>
<dbReference type="PANTHER" id="PTHR42815">
    <property type="entry name" value="FAD-BINDING, PUTATIVE (AFU_ORTHOLOGUE AFUA_6G07600)-RELATED"/>
    <property type="match status" value="1"/>
</dbReference>
<dbReference type="Pfam" id="PF01243">
    <property type="entry name" value="PNPOx_N"/>
    <property type="match status" value="1"/>
</dbReference>
<gene>
    <name evidence="2" type="ORF">MNBD_ALPHA08-865</name>
</gene>
<sequence>MAYAFAEIAFTEAVRDIQNKMGSGAFYEKLLEANPEQAEQLGEGEAAFIAARDGFYQATVSETGWPYVQFRGGPPGFLKVLDGKTVAYADFRGNRQYVSVGNLTGNDRVSLILMDYPNRRRLKFLGRARFDDDEKLINDLHVEGYKAKPERAVVIDVEAFDWNCPAHIPQRLTVQEFEPVLATMRQQILQLQEENKELKEFLK</sequence>
<reference evidence="2" key="1">
    <citation type="submission" date="2018-06" db="EMBL/GenBank/DDBJ databases">
        <authorList>
            <person name="Zhirakovskaya E."/>
        </authorList>
    </citation>
    <scope>NUCLEOTIDE SEQUENCE</scope>
</reference>